<dbReference type="AlphaFoldDB" id="W6TF56"/>
<organism evidence="2 3">
    <name type="scientific">Holospora obtusa F1</name>
    <dbReference type="NCBI Taxonomy" id="1399147"/>
    <lineage>
        <taxon>Bacteria</taxon>
        <taxon>Pseudomonadati</taxon>
        <taxon>Pseudomonadota</taxon>
        <taxon>Alphaproteobacteria</taxon>
        <taxon>Holosporales</taxon>
        <taxon>Holosporaceae</taxon>
        <taxon>Holospora</taxon>
    </lineage>
</organism>
<evidence type="ECO:0000313" key="2">
    <source>
        <dbReference type="EMBL" id="ETZ07609.1"/>
    </source>
</evidence>
<evidence type="ECO:0000313" key="3">
    <source>
        <dbReference type="Proteomes" id="UP000019112"/>
    </source>
</evidence>
<comment type="caution">
    <text evidence="2">The sequence shown here is derived from an EMBL/GenBank/DDBJ whole genome shotgun (WGS) entry which is preliminary data.</text>
</comment>
<keyword evidence="3" id="KW-1185">Reference proteome</keyword>
<proteinExistence type="predicted"/>
<feature type="coiled-coil region" evidence="1">
    <location>
        <begin position="62"/>
        <end position="90"/>
    </location>
</feature>
<keyword evidence="1" id="KW-0175">Coiled coil</keyword>
<accession>W6TF56</accession>
<gene>
    <name evidence="2" type="ORF">P618_200192</name>
</gene>
<protein>
    <submittedName>
        <fullName evidence="2">Uncharacterized protein</fullName>
    </submittedName>
</protein>
<dbReference type="RefSeq" id="WP_021827933.1">
    <property type="nucleotide sequence ID" value="NZ_AWTR02000024.1"/>
</dbReference>
<evidence type="ECO:0000256" key="1">
    <source>
        <dbReference type="SAM" id="Coils"/>
    </source>
</evidence>
<name>W6TF56_HOLOB</name>
<dbReference type="EMBL" id="AWTR02000024">
    <property type="protein sequence ID" value="ETZ07609.1"/>
    <property type="molecule type" value="Genomic_DNA"/>
</dbReference>
<dbReference type="Proteomes" id="UP000019112">
    <property type="component" value="Unassembled WGS sequence"/>
</dbReference>
<sequence length="100" mass="11334">MLKLENFNQLPTTGIFFALSALAVLGNTSIAAPQETPRFADNSAPQSAKKTIQQNIEENPIFQKYLKERQEEMEKIKKKLEKMHKLAKENAQKGGKNNVF</sequence>
<reference evidence="2 3" key="1">
    <citation type="journal article" date="2014" name="FEMS Microbiol. Lett.">
        <title>Draft genome sequences of three Holospora species (Holospora obtusa, Holospora undulata, and Holospora elegans), endonuclear symbiotic bacteria of the ciliate Paramecium caudatum.</title>
        <authorList>
            <person name="Dohra H."/>
            <person name="Tanaka K."/>
            <person name="Suzuki T."/>
            <person name="Fujishima M."/>
            <person name="Suzuki H."/>
        </authorList>
    </citation>
    <scope>NUCLEOTIDE SEQUENCE [LARGE SCALE GENOMIC DNA]</scope>
    <source>
        <strain evidence="2 3">F1</strain>
    </source>
</reference>